<proteinExistence type="predicted"/>
<reference evidence="1 2" key="1">
    <citation type="submission" date="2018-07" db="EMBL/GenBank/DDBJ databases">
        <title>Freshwater and sediment microbial communities from various areas in North America, analyzing microbe dynamics in response to fracking.</title>
        <authorList>
            <person name="Lamendella R."/>
        </authorList>
    </citation>
    <scope>NUCLEOTIDE SEQUENCE [LARGE SCALE GENOMIC DNA]</scope>
    <source>
        <strain evidence="1 2">160A</strain>
    </source>
</reference>
<comment type="caution">
    <text evidence="1">The sequence shown here is derived from an EMBL/GenBank/DDBJ whole genome shotgun (WGS) entry which is preliminary data.</text>
</comment>
<dbReference type="AlphaFoldDB" id="A0A368V2Q9"/>
<sequence>MLAGVVVGKFKEYKKHTVRYSVTVCLGSLYNFHFNRSGVGQVVIHRTT</sequence>
<protein>
    <submittedName>
        <fullName evidence="1">Uncharacterized protein</fullName>
    </submittedName>
</protein>
<name>A0A368V2Q9_9BACT</name>
<keyword evidence="2" id="KW-1185">Reference proteome</keyword>
<accession>A0A368V2Q9</accession>
<dbReference type="Proteomes" id="UP000252733">
    <property type="component" value="Unassembled WGS sequence"/>
</dbReference>
<evidence type="ECO:0000313" key="2">
    <source>
        <dbReference type="Proteomes" id="UP000252733"/>
    </source>
</evidence>
<organism evidence="1 2">
    <name type="scientific">Marinilabilia salmonicolor</name>
    <dbReference type="NCBI Taxonomy" id="989"/>
    <lineage>
        <taxon>Bacteria</taxon>
        <taxon>Pseudomonadati</taxon>
        <taxon>Bacteroidota</taxon>
        <taxon>Bacteroidia</taxon>
        <taxon>Marinilabiliales</taxon>
        <taxon>Marinilabiliaceae</taxon>
        <taxon>Marinilabilia</taxon>
    </lineage>
</organism>
<evidence type="ECO:0000313" key="1">
    <source>
        <dbReference type="EMBL" id="RCW34570.1"/>
    </source>
</evidence>
<dbReference type="EMBL" id="QPIZ01000011">
    <property type="protein sequence ID" value="RCW34570.1"/>
    <property type="molecule type" value="Genomic_DNA"/>
</dbReference>
<gene>
    <name evidence="1" type="ORF">DFO77_11171</name>
</gene>